<dbReference type="Gene3D" id="2.60.120.260">
    <property type="entry name" value="Galactose-binding domain-like"/>
    <property type="match status" value="1"/>
</dbReference>
<protein>
    <recommendedName>
        <fullName evidence="4">Ubiquitin 3 binding protein But2 C-terminal domain-containing protein</fullName>
    </recommendedName>
</protein>
<proteinExistence type="predicted"/>
<feature type="chain" id="PRO_5015712128" description="Ubiquitin 3 binding protein But2 C-terminal domain-containing protein" evidence="1">
    <location>
        <begin position="21"/>
        <end position="182"/>
    </location>
</feature>
<evidence type="ECO:0008006" key="4">
    <source>
        <dbReference type="Google" id="ProtNLM"/>
    </source>
</evidence>
<evidence type="ECO:0000313" key="2">
    <source>
        <dbReference type="EMBL" id="PSN62431.1"/>
    </source>
</evidence>
<dbReference type="EMBL" id="KZ678141">
    <property type="protein sequence ID" value="PSN62431.1"/>
    <property type="molecule type" value="Genomic_DNA"/>
</dbReference>
<name>A0A2T2NAE9_CORCC</name>
<evidence type="ECO:0000256" key="1">
    <source>
        <dbReference type="SAM" id="SignalP"/>
    </source>
</evidence>
<organism evidence="2 3">
    <name type="scientific">Corynespora cassiicola Philippines</name>
    <dbReference type="NCBI Taxonomy" id="1448308"/>
    <lineage>
        <taxon>Eukaryota</taxon>
        <taxon>Fungi</taxon>
        <taxon>Dikarya</taxon>
        <taxon>Ascomycota</taxon>
        <taxon>Pezizomycotina</taxon>
        <taxon>Dothideomycetes</taxon>
        <taxon>Pleosporomycetidae</taxon>
        <taxon>Pleosporales</taxon>
        <taxon>Corynesporascaceae</taxon>
        <taxon>Corynespora</taxon>
    </lineage>
</organism>
<accession>A0A2T2NAE9</accession>
<evidence type="ECO:0000313" key="3">
    <source>
        <dbReference type="Proteomes" id="UP000240883"/>
    </source>
</evidence>
<dbReference type="AlphaFoldDB" id="A0A2T2NAE9"/>
<dbReference type="Proteomes" id="UP000240883">
    <property type="component" value="Unassembled WGS sequence"/>
</dbReference>
<keyword evidence="1" id="KW-0732">Signal</keyword>
<sequence length="182" mass="19548">MRSSTALTALFFTFLNLTSGLALLGDALSPRACTNILQNAGFETGSLDPWVSYARGGWQSRDISQPNSSGKRVFRAVTSSPLRAWTILAQNDINLSAGQDIEVSATLSSQRSDQESVFFEIFVGMENCGGQEYELKGTAERKVEARCKVQGPAPFVFSVTVWSNGGGERIAEIGDLLLGVGC</sequence>
<feature type="signal peptide" evidence="1">
    <location>
        <begin position="1"/>
        <end position="20"/>
    </location>
</feature>
<gene>
    <name evidence="2" type="ORF">BS50DRAFT_591733</name>
</gene>
<keyword evidence="3" id="KW-1185">Reference proteome</keyword>
<reference evidence="2 3" key="1">
    <citation type="journal article" date="2018" name="Front. Microbiol.">
        <title>Genome-Wide Analysis of Corynespora cassiicola Leaf Fall Disease Putative Effectors.</title>
        <authorList>
            <person name="Lopez D."/>
            <person name="Ribeiro S."/>
            <person name="Label P."/>
            <person name="Fumanal B."/>
            <person name="Venisse J.S."/>
            <person name="Kohler A."/>
            <person name="de Oliveira R.R."/>
            <person name="Labutti K."/>
            <person name="Lipzen A."/>
            <person name="Lail K."/>
            <person name="Bauer D."/>
            <person name="Ohm R.A."/>
            <person name="Barry K.W."/>
            <person name="Spatafora J."/>
            <person name="Grigoriev I.V."/>
            <person name="Martin F.M."/>
            <person name="Pujade-Renaud V."/>
        </authorList>
    </citation>
    <scope>NUCLEOTIDE SEQUENCE [LARGE SCALE GENOMIC DNA]</scope>
    <source>
        <strain evidence="2 3">Philippines</strain>
    </source>
</reference>